<evidence type="ECO:0000313" key="1">
    <source>
        <dbReference type="EMBL" id="EJX08972.1"/>
    </source>
</evidence>
<gene>
    <name evidence="1" type="ORF">EVA_02914</name>
</gene>
<name>J9GM05_9ZZZZ</name>
<protein>
    <submittedName>
        <fullName evidence="1">Uncharacterized protein</fullName>
    </submittedName>
</protein>
<sequence>MANLGEEDALYIDDACTLGRDVQNTDVPGSPDGS</sequence>
<reference evidence="1" key="1">
    <citation type="journal article" date="2012" name="PLoS ONE">
        <title>Gene sets for utilization of primary and secondary nutrition supplies in the distal gut of endangered iberian lynx.</title>
        <authorList>
            <person name="Alcaide M."/>
            <person name="Messina E."/>
            <person name="Richter M."/>
            <person name="Bargiela R."/>
            <person name="Peplies J."/>
            <person name="Huws S.A."/>
            <person name="Newbold C.J."/>
            <person name="Golyshin P.N."/>
            <person name="Simon M.A."/>
            <person name="Lopez G."/>
            <person name="Yakimov M.M."/>
            <person name="Ferrer M."/>
        </authorList>
    </citation>
    <scope>NUCLEOTIDE SEQUENCE</scope>
</reference>
<comment type="caution">
    <text evidence="1">The sequence shown here is derived from an EMBL/GenBank/DDBJ whole genome shotgun (WGS) entry which is preliminary data.</text>
</comment>
<dbReference type="AlphaFoldDB" id="J9GM05"/>
<accession>J9GM05</accession>
<proteinExistence type="predicted"/>
<dbReference type="EMBL" id="AMCI01000494">
    <property type="protein sequence ID" value="EJX08972.1"/>
    <property type="molecule type" value="Genomic_DNA"/>
</dbReference>
<organism evidence="1">
    <name type="scientific">gut metagenome</name>
    <dbReference type="NCBI Taxonomy" id="749906"/>
    <lineage>
        <taxon>unclassified sequences</taxon>
        <taxon>metagenomes</taxon>
        <taxon>organismal metagenomes</taxon>
    </lineage>
</organism>